<evidence type="ECO:0000256" key="3">
    <source>
        <dbReference type="ARBA" id="ARBA00022741"/>
    </source>
</evidence>
<reference evidence="7 8" key="1">
    <citation type="journal article" date="2001" name="Nature">
        <title>Initial sequencing and analysis of the human genome.</title>
        <authorList>
            <consortium name="International Human Genome Sequencing Consortium"/>
            <person name="Lander E.S."/>
            <person name="Linton L.M."/>
            <person name="Birren B."/>
            <person name="Nusbaum C."/>
            <person name="Zody M.C."/>
            <person name="Baldwin J."/>
            <person name="Devon K."/>
            <person name="Dewar K."/>
            <person name="Doyle M."/>
            <person name="FitzHugh W."/>
            <person name="Funke R."/>
            <person name="Gage D."/>
            <person name="Harris K."/>
            <person name="Heaford A."/>
            <person name="Howland J."/>
            <person name="Kann L."/>
            <person name="Lehoczky J."/>
            <person name="LeVine R."/>
            <person name="McEwan P."/>
            <person name="McKernan K."/>
            <person name="Meldrim J."/>
            <person name="Mesirov J.P."/>
            <person name="Miranda C."/>
            <person name="Morris W."/>
            <person name="Naylor J."/>
            <person name="Raymond C."/>
            <person name="Rosetti M."/>
            <person name="Santos R."/>
            <person name="Sheridan A."/>
            <person name="Sougnez C."/>
            <person name="Stange-Thomann N."/>
            <person name="Stojanovic N."/>
            <person name="Subramanian A."/>
            <person name="Wyman D."/>
            <person name="Rogers J."/>
            <person name="Sulston J."/>
            <person name="Ainscough R."/>
            <person name="Beck S."/>
            <person name="Bentley D."/>
            <person name="Burton J."/>
            <person name="Clee C."/>
            <person name="Carter N."/>
            <person name="Coulson A."/>
            <person name="Deadman R."/>
            <person name="Deloukas P."/>
            <person name="Dunham A."/>
            <person name="Dunham I."/>
            <person name="Durbin R."/>
            <person name="French L."/>
            <person name="Grafham D."/>
            <person name="Gregory S."/>
            <person name="Hubbard T."/>
            <person name="Humphray S."/>
            <person name="Hunt A."/>
            <person name="Jones M."/>
            <person name="Lloyd C."/>
            <person name="McMurray A."/>
            <person name="Matthews L."/>
            <person name="Mercer S."/>
            <person name="Milne S."/>
            <person name="Mullikin J.C."/>
            <person name="Mungall A."/>
            <person name="Plumb R."/>
            <person name="Ross M."/>
            <person name="Shownkeen R."/>
            <person name="Sims S."/>
            <person name="Waterston R.H."/>
            <person name="Wilson R.K."/>
            <person name="Hillier L.W."/>
            <person name="McPherson J.D."/>
            <person name="Marra M.A."/>
            <person name="Mardis E.R."/>
            <person name="Fulton L.A."/>
            <person name="Chinwalla A.T."/>
            <person name="Pepin K.H."/>
            <person name="Gish W.R."/>
            <person name="Chissoe S.L."/>
            <person name="Wendl M.C."/>
            <person name="Delehaunty K.D."/>
            <person name="Miner T.L."/>
            <person name="Delehaunty A."/>
            <person name="Kramer J.B."/>
            <person name="Cook L.L."/>
            <person name="Fulton R.S."/>
            <person name="Johnson D.L."/>
            <person name="Minx P.J."/>
            <person name="Clifton S.W."/>
            <person name="Hawkins T."/>
            <person name="Branscomb E."/>
            <person name="Predki P."/>
            <person name="Richardson P."/>
            <person name="Wenning S."/>
            <person name="Slezak T."/>
            <person name="Doggett N."/>
            <person name="Cheng J.F."/>
            <person name="Olsen A."/>
            <person name="Lucas S."/>
            <person name="Elkin C."/>
            <person name="Uberbacher E."/>
            <person name="Frazier M."/>
            <person name="Gibbs R.A."/>
            <person name="Muzny D.M."/>
            <person name="Scherer S.E."/>
            <person name="Bouck J.B."/>
            <person name="Sodergren E.J."/>
            <person name="Worley K.C."/>
            <person name="Rives C.M."/>
            <person name="Gorrell J.H."/>
            <person name="Metzker M.L."/>
            <person name="Naylor S.L."/>
            <person name="Kucherlapati R.S."/>
            <person name="Nelson D.L."/>
            <person name="Weinstock G.M."/>
            <person name="Sakaki Y."/>
            <person name="Fujiyama A."/>
            <person name="Hattori M."/>
            <person name="Yada T."/>
            <person name="Toyoda A."/>
            <person name="Itoh T."/>
            <person name="Kawagoe C."/>
            <person name="Watanabe H."/>
            <person name="Totoki Y."/>
            <person name="Taylor T."/>
            <person name="Weissenbach J."/>
            <person name="Heilig R."/>
            <person name="Saurin W."/>
            <person name="Artiguenave F."/>
            <person name="Brottier P."/>
            <person name="Bruls T."/>
            <person name="Pelletier E."/>
            <person name="Robert C."/>
            <person name="Wincker P."/>
            <person name="Smith D.R."/>
            <person name="Doucette-Stamm L."/>
            <person name="Rubenfield M."/>
            <person name="Weinstock K."/>
            <person name="Lee H.M."/>
            <person name="Dubois J."/>
            <person name="Rosenthal A."/>
            <person name="Platzer M."/>
            <person name="Nyakatura G."/>
            <person name="Taudien S."/>
            <person name="Rump A."/>
            <person name="Yang H."/>
            <person name="Yu J."/>
            <person name="Wang J."/>
            <person name="Huang G."/>
            <person name="Gu J."/>
            <person name="Hood L."/>
            <person name="Rowen L."/>
            <person name="Madan A."/>
            <person name="Qin S."/>
            <person name="Davis R.W."/>
            <person name="Federspiel N.A."/>
            <person name="Abola A.P."/>
            <person name="Proctor M.J."/>
            <person name="Myers R.M."/>
            <person name="Schmutz J."/>
            <person name="Dickson M."/>
            <person name="Grimwood J."/>
            <person name="Cox D.R."/>
            <person name="Olson M.V."/>
            <person name="Kaul R."/>
            <person name="Raymond C."/>
            <person name="Shimizu N."/>
            <person name="Kawasaki K."/>
            <person name="Minoshima S."/>
            <person name="Evans G.A."/>
            <person name="Athanasiou M."/>
            <person name="Schultz R."/>
            <person name="Roe B.A."/>
            <person name="Chen F."/>
            <person name="Pan H."/>
            <person name="Ramser J."/>
            <person name="Lehrach H."/>
            <person name="Reinhardt R."/>
            <person name="McCombie W.R."/>
            <person name="de la Bastide M."/>
            <person name="Dedhia N."/>
            <person name="Blocker H."/>
            <person name="Hornischer K."/>
            <person name="Nordsiek G."/>
            <person name="Agarwala R."/>
            <person name="Aravind L."/>
            <person name="Bailey J.A."/>
            <person name="Bateman A."/>
            <person name="Batzoglou S."/>
            <person name="Birney E."/>
            <person name="Bork P."/>
            <person name="Brown D.G."/>
            <person name="Burge C.B."/>
            <person name="Cerutti L."/>
            <person name="Chen H.C."/>
            <person name="Church D."/>
            <person name="Clamp M."/>
            <person name="Copley R.R."/>
            <person name="Doerks T."/>
            <person name="Eddy S.R."/>
            <person name="Eichler E.E."/>
            <person name="Furey T.S."/>
            <person name="Galagan J."/>
            <person name="Gilbert J.G."/>
            <person name="Harmon C."/>
            <person name="Hayashizaki Y."/>
            <person name="Haussler D."/>
            <person name="Hermjakob H."/>
            <person name="Hokamp K."/>
            <person name="Jang W."/>
            <person name="Johnson L.S."/>
            <person name="Jones T.A."/>
            <person name="Kasif S."/>
            <person name="Kaspryzk A."/>
            <person name="Kennedy S."/>
            <person name="Kent W.J."/>
            <person name="Kitts P."/>
            <person name="Koonin E.V."/>
            <person name="Korf I."/>
            <person name="Kulp D."/>
            <person name="Lancet D."/>
            <person name="Lowe T.M."/>
            <person name="McLysaght A."/>
            <person name="Mikkelsen T."/>
            <person name="Moran J.V."/>
            <person name="Mulder N."/>
            <person name="Pollara V.J."/>
            <person name="Ponting C.P."/>
            <person name="Schuler G."/>
            <person name="Schultz J."/>
            <person name="Slater G."/>
            <person name="Smit A.F."/>
            <person name="Stupka E."/>
            <person name="Szustakowski J."/>
            <person name="Thierry-Mieg D."/>
            <person name="Thierry-Mieg J."/>
            <person name="Wagner L."/>
            <person name="Wallis J."/>
            <person name="Wheeler R."/>
            <person name="Williams A."/>
            <person name="Wolf Y.I."/>
            <person name="Wolfe K.H."/>
            <person name="Yang S.P."/>
            <person name="Yeh R.F."/>
            <person name="Collins F."/>
            <person name="Guyer M.S."/>
            <person name="Peterson J."/>
            <person name="Felsenfeld A."/>
            <person name="Wetterstrand K.A."/>
            <person name="Patrinos A."/>
            <person name="Morgan M.J."/>
            <person name="de Jong P."/>
            <person name="Catanese J.J."/>
            <person name="Osoegawa K."/>
            <person name="Shizuya H."/>
            <person name="Choi S."/>
            <person name="Chen Y.J."/>
        </authorList>
    </citation>
    <scope>NUCLEOTIDE SEQUENCE [LARGE SCALE GENOMIC DNA]</scope>
</reference>
<dbReference type="HOGENOM" id="CLU_1753834_0_0_1"/>
<reference evidence="7 8" key="3">
    <citation type="journal article" date="2004" name="Nature">
        <title>The sequence and analysis of duplication-rich human chromosome 16.</title>
        <authorList>
            <person name="Martin J."/>
            <person name="Han C."/>
            <person name="Gordon L.A."/>
            <person name="Terry A."/>
            <person name="Prabhakar S."/>
            <person name="She X."/>
            <person name="Xie G."/>
            <person name="Hellsten U."/>
            <person name="Chan Y.M."/>
            <person name="Altherr M."/>
            <person name="Couronne O."/>
            <person name="Aerts A."/>
            <person name="Bajorek E."/>
            <person name="Black S."/>
            <person name="Blumer H."/>
            <person name="Branscomb E."/>
            <person name="Brown N.C."/>
            <person name="Bruno W.J."/>
            <person name="Buckingham J.M."/>
            <person name="Callen D.F."/>
            <person name="Campbell C.S."/>
            <person name="Campbell M.L."/>
            <person name="Campbell E.W."/>
            <person name="Caoile C."/>
            <person name="Challacombe J.F."/>
            <person name="Chasteen L.A."/>
            <person name="Chertkov O."/>
            <person name="Chi H.C."/>
            <person name="Christensen M."/>
            <person name="Clark L.M."/>
            <person name="Cohn J.D."/>
            <person name="Denys M."/>
            <person name="Detter J.C."/>
            <person name="Dickson M."/>
            <person name="Dimitrijevic-Bussod M."/>
            <person name="Escobar J."/>
            <person name="Fawcett J.J."/>
            <person name="Flowers D."/>
            <person name="Fotopulos D."/>
            <person name="Glavina T."/>
            <person name="Gomez M."/>
            <person name="Gonzales E."/>
            <person name="Goodstein D."/>
            <person name="Goodwin L.A."/>
            <person name="Grady D.L."/>
            <person name="Grigoriev I."/>
            <person name="Groza M."/>
            <person name="Hammon N."/>
            <person name="Hawkins T."/>
            <person name="Haydu L."/>
            <person name="Hildebrand C.E."/>
            <person name="Huang W."/>
            <person name="Israni S."/>
            <person name="Jett J."/>
            <person name="Jewett P.B."/>
            <person name="Kadner K."/>
            <person name="Kimball H."/>
            <person name="Kobayashi A."/>
            <person name="Krawczyk M.C."/>
            <person name="Leyba T."/>
            <person name="Longmire J.L."/>
            <person name="Lopez F."/>
            <person name="Lou Y."/>
            <person name="Lowry S."/>
            <person name="Ludeman T."/>
            <person name="Manohar C.F."/>
            <person name="Mark G.A."/>
            <person name="McMurray K.L."/>
            <person name="Meincke L.J."/>
            <person name="Morgan J."/>
            <person name="Moyzis R.K."/>
            <person name="Mundt M.O."/>
            <person name="Munk A.C."/>
            <person name="Nandkeshwar R.D."/>
            <person name="Pitluck S."/>
            <person name="Pollard M."/>
            <person name="Predki P."/>
            <person name="Parson-Quintana B."/>
            <person name="Ramirez L."/>
            <person name="Rash S."/>
            <person name="Retterer J."/>
            <person name="Ricke D.O."/>
            <person name="Robinson D.L."/>
            <person name="Rodriguez A."/>
            <person name="Salamov A."/>
            <person name="Saunders E.H."/>
            <person name="Scott D."/>
            <person name="Shough T."/>
            <person name="Stallings R.L."/>
            <person name="Stalvey M."/>
            <person name="Sutherland R.D."/>
            <person name="Tapia R."/>
            <person name="Tesmer J.G."/>
            <person name="Thayer N."/>
            <person name="Thompson L.S."/>
            <person name="Tice H."/>
            <person name="Torney D.C."/>
            <person name="Tran-Gyamfi M."/>
            <person name="Tsai M."/>
            <person name="Ulanovsky L.E."/>
            <person name="Ustaszewska A."/>
            <person name="Vo N."/>
            <person name="White P.S."/>
            <person name="Williams A.L."/>
            <person name="Wills P.L."/>
            <person name="Wu J.R."/>
            <person name="Wu K."/>
            <person name="Yang J."/>
            <person name="Dejong P."/>
            <person name="Bruce D."/>
            <person name="Doggett N.A."/>
            <person name="Deaven L."/>
            <person name="Schmutz J."/>
            <person name="Grimwood J."/>
            <person name="Richardson P."/>
            <person name="Rokhsar D.S."/>
            <person name="Eichler E.E."/>
            <person name="Gilna P."/>
            <person name="Lucas S.M."/>
            <person name="Myers R.M."/>
            <person name="Rubin E.M."/>
            <person name="Pennacchio L.A."/>
        </authorList>
    </citation>
    <scope>NUCLEOTIDE SEQUENCE [LARGE SCALE GENOMIC DNA]</scope>
</reference>
<dbReference type="UCSC" id="uc059rrj.1">
    <property type="organism name" value="human"/>
</dbReference>
<dbReference type="PANTHER" id="PTHR43605:SF3">
    <property type="entry name" value="ACYL-COENZYME A SYNTHETASE ACSM2B, MITOCHONDRIAL"/>
    <property type="match status" value="1"/>
</dbReference>
<proteinExistence type="evidence at protein level"/>
<dbReference type="Proteomes" id="UP000005640">
    <property type="component" value="Chromosome 16"/>
</dbReference>
<dbReference type="Ensembl" id="ENST00000569163.1">
    <property type="protein sequence ID" value="ENSP00000456369.1"/>
    <property type="gene ID" value="ENSG00000066813.15"/>
</dbReference>
<dbReference type="Ensembl" id="ENST00000569163.1">
    <property type="protein sequence ID" value="ENSP00000456369.1"/>
    <property type="gene ID" value="ENSG00000066813.14"/>
</dbReference>
<dbReference type="MassIVE" id="H3BRR3"/>
<evidence type="ECO:0000256" key="5">
    <source>
        <dbReference type="ARBA" id="ARBA00022840"/>
    </source>
</evidence>
<dbReference type="Gene3D" id="3.40.50.12780">
    <property type="entry name" value="N-terminal domain of ligase-like"/>
    <property type="match status" value="1"/>
</dbReference>
<dbReference type="VEuPathDB" id="HostDB:ENSG00000066813"/>
<keyword evidence="8" id="KW-1185">Reference proteome</keyword>
<evidence type="ECO:0007829" key="9">
    <source>
        <dbReference type="PeptideAtlas" id="H3BRR3"/>
    </source>
</evidence>
<keyword evidence="4" id="KW-0443">Lipid metabolism</keyword>
<dbReference type="SMR" id="H3BRR3"/>
<dbReference type="GO" id="GO:0005524">
    <property type="term" value="F:ATP binding"/>
    <property type="evidence" value="ECO:0007669"/>
    <property type="project" value="UniProtKB-KW"/>
</dbReference>
<dbReference type="PROSITE" id="PS00455">
    <property type="entry name" value="AMP_BINDING"/>
    <property type="match status" value="1"/>
</dbReference>
<evidence type="ECO:0000256" key="6">
    <source>
        <dbReference type="ARBA" id="ARBA00022842"/>
    </source>
</evidence>
<reference evidence="7" key="5">
    <citation type="submission" date="2025-09" db="UniProtKB">
        <authorList>
            <consortium name="Ensembl"/>
        </authorList>
    </citation>
    <scope>IDENTIFICATION</scope>
</reference>
<dbReference type="InterPro" id="IPR051087">
    <property type="entry name" value="Mitochondrial_ACSM"/>
</dbReference>
<evidence type="ECO:0000256" key="1">
    <source>
        <dbReference type="ARBA" id="ARBA00006432"/>
    </source>
</evidence>
<keyword evidence="3" id="KW-0547">Nucleotide-binding</keyword>
<dbReference type="Antibodypedia" id="55971">
    <property type="antibodies" value="3 antibodies from 3 providers"/>
</dbReference>
<dbReference type="GO" id="GO:0006631">
    <property type="term" value="P:fatty acid metabolic process"/>
    <property type="evidence" value="ECO:0007669"/>
    <property type="project" value="UniProtKB-KW"/>
</dbReference>
<keyword evidence="5" id="KW-0067">ATP-binding</keyword>
<gene>
    <name evidence="7" type="primary">ACSM2B</name>
</gene>
<evidence type="ECO:0000313" key="8">
    <source>
        <dbReference type="Proteomes" id="UP000005640"/>
    </source>
</evidence>
<dbReference type="AlphaFoldDB" id="H3BRR3"/>
<dbReference type="PANTHER" id="PTHR43605">
    <property type="entry name" value="ACYL-COENZYME A SYNTHETASE"/>
    <property type="match status" value="1"/>
</dbReference>
<dbReference type="EMBL" id="AC141053">
    <property type="status" value="NOT_ANNOTATED_CDS"/>
    <property type="molecule type" value="Genomic_DNA"/>
</dbReference>
<dbReference type="ChiTaRS" id="ACSM2B">
    <property type="organism name" value="human"/>
</dbReference>
<keyword evidence="2" id="KW-0436">Ligase</keyword>
<dbReference type="SUPFAM" id="SSF56801">
    <property type="entry name" value="Acetyl-CoA synthetase-like"/>
    <property type="match status" value="1"/>
</dbReference>
<reference evidence="7" key="4">
    <citation type="submission" date="2025-08" db="UniProtKB">
        <authorList>
            <consortium name="Ensembl"/>
        </authorList>
    </citation>
    <scope>IDENTIFICATION</scope>
</reference>
<dbReference type="Bgee" id="ENSG00000066813">
    <property type="expression patterns" value="Expressed in right lobe of liver and 104 other cell types or tissues"/>
</dbReference>
<evidence type="ECO:0000256" key="2">
    <source>
        <dbReference type="ARBA" id="ARBA00022598"/>
    </source>
</evidence>
<comment type="similarity">
    <text evidence="1">Belongs to the ATP-dependent AMP-binding enzyme family.</text>
</comment>
<protein>
    <submittedName>
        <fullName evidence="7">Acyl-CoA synthetase medium chain family member 2B</fullName>
    </submittedName>
</protein>
<dbReference type="ProteomicsDB" id="42141"/>
<evidence type="ECO:0000256" key="4">
    <source>
        <dbReference type="ARBA" id="ARBA00022832"/>
    </source>
</evidence>
<dbReference type="InterPro" id="IPR020845">
    <property type="entry name" value="AMP-binding_CS"/>
</dbReference>
<organism evidence="7 8">
    <name type="scientific">Homo sapiens</name>
    <name type="common">Human</name>
    <dbReference type="NCBI Taxonomy" id="9606"/>
    <lineage>
        <taxon>Eukaryota</taxon>
        <taxon>Metazoa</taxon>
        <taxon>Chordata</taxon>
        <taxon>Craniata</taxon>
        <taxon>Vertebrata</taxon>
        <taxon>Euteleostomi</taxon>
        <taxon>Mammalia</taxon>
        <taxon>Eutheria</taxon>
        <taxon>Euarchontoglires</taxon>
        <taxon>Primates</taxon>
        <taxon>Haplorrhini</taxon>
        <taxon>Catarrhini</taxon>
        <taxon>Hominidae</taxon>
        <taxon>Homo</taxon>
    </lineage>
</organism>
<keyword evidence="9" id="KW-1267">Proteomics identification</keyword>
<feature type="non-terminal residue" evidence="7">
    <location>
        <position position="1"/>
    </location>
</feature>
<dbReference type="ExpressionAtlas" id="H3BRR3">
    <property type="expression patterns" value="baseline and differential"/>
</dbReference>
<evidence type="ECO:0000313" key="7">
    <source>
        <dbReference type="Ensembl" id="ENSP00000456369.1"/>
    </source>
</evidence>
<dbReference type="HGNC" id="HGNC:30931">
    <property type="gene designation" value="ACSM2B"/>
</dbReference>
<dbReference type="GO" id="GO:0016877">
    <property type="term" value="F:ligase activity, forming carbon-sulfur bonds"/>
    <property type="evidence" value="ECO:0007669"/>
    <property type="project" value="UniProtKB-ARBA"/>
</dbReference>
<reference evidence="7 8" key="2">
    <citation type="journal article" date="2004" name="Nature">
        <title>Finishing the euchromatic sequence of the human genome.</title>
        <authorList>
            <consortium name="International Human Genome Sequencing Consortium"/>
        </authorList>
    </citation>
    <scope>NUCLEOTIDE SEQUENCE [LARGE SCALE GENOMIC DNA]</scope>
</reference>
<dbReference type="OrthoDB" id="6614653at2759"/>
<dbReference type="EMBL" id="AC141273">
    <property type="status" value="NOT_ANNOTATED_CDS"/>
    <property type="molecule type" value="Genomic_DNA"/>
</dbReference>
<name>H3BRR3_HUMAN</name>
<accession>H3BRR3</accession>
<dbReference type="OpenTargets" id="ENSG00000066813"/>
<keyword evidence="6" id="KW-0460">Magnesium</keyword>
<dbReference type="GeneTree" id="ENSGT00940000164294"/>
<dbReference type="InterPro" id="IPR042099">
    <property type="entry name" value="ANL_N_sf"/>
</dbReference>
<keyword evidence="4" id="KW-0276">Fatty acid metabolism</keyword>
<sequence>WLNFKKLLNEASTTHHCVETGSQEASAIYFTSGTSGLPKMAEHSYSSLGLKAKMDAGWTGLQASDIMWTISDTGWILNILGSLLESWTLGACTFVHLLPKFDPLVILKVFRSTQPIVNQKKFKSTYKLEAPASSCPTFLDQTNVFFKCV</sequence>